<dbReference type="RefSeq" id="WP_394843036.1">
    <property type="nucleotide sequence ID" value="NZ_CP089982.1"/>
</dbReference>
<protein>
    <submittedName>
        <fullName evidence="3">HmuY family protein</fullName>
    </submittedName>
</protein>
<sequence>MKPRFLWLAPWLALACASCSDSAGTKDNTGDAGPGGTPDAGHDWSVFSSGTELRVAVPESGRAYVRLDPPAVVQVPGDPKASSDWDIALEQYDVYTNSGASGSAHGSAFGPIDAPSYSAATLPQVPLLFTDKAGGAFVKWYAYDGDAHVLYSRYHVAGIQDGARRWKVQVLGYYGERDGAPVSALYKIRYAELFADHVGDTVEASTLDGTAGGPAADPSKPSECIDLGTGTRTMLTPAAASASNAWHLCFRRDAIGGNGGLGGPRGVTSIDFDDAAIAGEALAQVRVRNADSEKARFDAINWASFEGKTLRGDRVISAFGETWADRNARTPAYAAWVATSAGGEKKYFIGFTSFENATAASPGTVALRIKPFKE</sequence>
<accession>A0ABZ2K115</accession>
<feature type="chain" id="PRO_5047314625" evidence="2">
    <location>
        <begin position="24"/>
        <end position="374"/>
    </location>
</feature>
<feature type="region of interest" description="Disordered" evidence="1">
    <location>
        <begin position="23"/>
        <end position="42"/>
    </location>
</feature>
<organism evidence="3 4">
    <name type="scientific">Pendulispora brunnea</name>
    <dbReference type="NCBI Taxonomy" id="2905690"/>
    <lineage>
        <taxon>Bacteria</taxon>
        <taxon>Pseudomonadati</taxon>
        <taxon>Myxococcota</taxon>
        <taxon>Myxococcia</taxon>
        <taxon>Myxococcales</taxon>
        <taxon>Sorangiineae</taxon>
        <taxon>Pendulisporaceae</taxon>
        <taxon>Pendulispora</taxon>
    </lineage>
</organism>
<evidence type="ECO:0000313" key="4">
    <source>
        <dbReference type="Proteomes" id="UP001379533"/>
    </source>
</evidence>
<dbReference type="EMBL" id="CP089982">
    <property type="protein sequence ID" value="WXA92432.1"/>
    <property type="molecule type" value="Genomic_DNA"/>
</dbReference>
<evidence type="ECO:0000256" key="1">
    <source>
        <dbReference type="SAM" id="MobiDB-lite"/>
    </source>
</evidence>
<proteinExistence type="predicted"/>
<keyword evidence="2" id="KW-0732">Signal</keyword>
<dbReference type="PROSITE" id="PS51257">
    <property type="entry name" value="PROKAR_LIPOPROTEIN"/>
    <property type="match status" value="1"/>
</dbReference>
<evidence type="ECO:0000256" key="2">
    <source>
        <dbReference type="SAM" id="SignalP"/>
    </source>
</evidence>
<dbReference type="Proteomes" id="UP001379533">
    <property type="component" value="Chromosome"/>
</dbReference>
<dbReference type="Pfam" id="PF14064">
    <property type="entry name" value="HmuY"/>
    <property type="match status" value="1"/>
</dbReference>
<evidence type="ECO:0000313" key="3">
    <source>
        <dbReference type="EMBL" id="WXA92432.1"/>
    </source>
</evidence>
<dbReference type="CDD" id="cd12105">
    <property type="entry name" value="HmuY"/>
    <property type="match status" value="1"/>
</dbReference>
<feature type="signal peptide" evidence="2">
    <location>
        <begin position="1"/>
        <end position="23"/>
    </location>
</feature>
<keyword evidence="4" id="KW-1185">Reference proteome</keyword>
<gene>
    <name evidence="3" type="ORF">LZC95_39030</name>
</gene>
<dbReference type="InterPro" id="IPR025921">
    <property type="entry name" value="HmuY"/>
</dbReference>
<name>A0ABZ2K115_9BACT</name>
<reference evidence="3 4" key="1">
    <citation type="submission" date="2021-12" db="EMBL/GenBank/DDBJ databases">
        <title>Discovery of the Pendulisporaceae a myxobacterial family with distinct sporulation behavior and unique specialized metabolism.</title>
        <authorList>
            <person name="Garcia R."/>
            <person name="Popoff A."/>
            <person name="Bader C.D."/>
            <person name="Loehr J."/>
            <person name="Walesch S."/>
            <person name="Walt C."/>
            <person name="Boldt J."/>
            <person name="Bunk B."/>
            <person name="Haeckl F.J.F.P.J."/>
            <person name="Gunesch A.P."/>
            <person name="Birkelbach J."/>
            <person name="Nuebel U."/>
            <person name="Pietschmann T."/>
            <person name="Bach T."/>
            <person name="Mueller R."/>
        </authorList>
    </citation>
    <scope>NUCLEOTIDE SEQUENCE [LARGE SCALE GENOMIC DNA]</scope>
    <source>
        <strain evidence="3 4">MSr12523</strain>
    </source>
</reference>